<gene>
    <name evidence="1" type="ORF">METZ01_LOCUS473238</name>
</gene>
<protein>
    <submittedName>
        <fullName evidence="1">Uncharacterized protein</fullName>
    </submittedName>
</protein>
<evidence type="ECO:0000313" key="1">
    <source>
        <dbReference type="EMBL" id="SVE20384.1"/>
    </source>
</evidence>
<feature type="non-terminal residue" evidence="1">
    <location>
        <position position="1"/>
    </location>
</feature>
<organism evidence="1">
    <name type="scientific">marine metagenome</name>
    <dbReference type="NCBI Taxonomy" id="408172"/>
    <lineage>
        <taxon>unclassified sequences</taxon>
        <taxon>metagenomes</taxon>
        <taxon>ecological metagenomes</taxon>
    </lineage>
</organism>
<feature type="non-terminal residue" evidence="1">
    <location>
        <position position="47"/>
    </location>
</feature>
<reference evidence="1" key="1">
    <citation type="submission" date="2018-05" db="EMBL/GenBank/DDBJ databases">
        <authorList>
            <person name="Lanie J.A."/>
            <person name="Ng W.-L."/>
            <person name="Kazmierczak K.M."/>
            <person name="Andrzejewski T.M."/>
            <person name="Davidsen T.M."/>
            <person name="Wayne K.J."/>
            <person name="Tettelin H."/>
            <person name="Glass J.I."/>
            <person name="Rusch D."/>
            <person name="Podicherti R."/>
            <person name="Tsui H.-C.T."/>
            <person name="Winkler M.E."/>
        </authorList>
    </citation>
    <scope>NUCLEOTIDE SEQUENCE</scope>
</reference>
<accession>A0A383BKG6</accession>
<sequence length="47" mass="5342">VSVDDREPLVTVEGVHAVGAGQCHRFQASLWTFPVHLRCQFEDLIDY</sequence>
<name>A0A383BKG6_9ZZZZ</name>
<dbReference type="EMBL" id="UINC01201170">
    <property type="protein sequence ID" value="SVE20384.1"/>
    <property type="molecule type" value="Genomic_DNA"/>
</dbReference>
<dbReference type="AlphaFoldDB" id="A0A383BKG6"/>
<proteinExistence type="predicted"/>